<feature type="transmembrane region" description="Helical" evidence="1">
    <location>
        <begin position="181"/>
        <end position="198"/>
    </location>
</feature>
<proteinExistence type="predicted"/>
<feature type="transmembrane region" description="Helical" evidence="1">
    <location>
        <begin position="148"/>
        <end position="169"/>
    </location>
</feature>
<comment type="caution">
    <text evidence="2">The sequence shown here is derived from an EMBL/GenBank/DDBJ whole genome shotgun (WGS) entry which is preliminary data.</text>
</comment>
<dbReference type="NCBIfam" id="NF041646">
    <property type="entry name" value="VC0807_fam"/>
    <property type="match status" value="1"/>
</dbReference>
<evidence type="ECO:0000313" key="2">
    <source>
        <dbReference type="EMBL" id="TDV54251.1"/>
    </source>
</evidence>
<evidence type="ECO:0000313" key="3">
    <source>
        <dbReference type="Proteomes" id="UP000294927"/>
    </source>
</evidence>
<accession>A0A4V3FU87</accession>
<keyword evidence="1" id="KW-0812">Transmembrane</keyword>
<name>A0A4V3FU87_9PSEU</name>
<evidence type="ECO:0000256" key="1">
    <source>
        <dbReference type="SAM" id="Phobius"/>
    </source>
</evidence>
<dbReference type="AlphaFoldDB" id="A0A4V3FU87"/>
<feature type="transmembrane region" description="Helical" evidence="1">
    <location>
        <begin position="68"/>
        <end position="92"/>
    </location>
</feature>
<reference evidence="2 3" key="1">
    <citation type="submission" date="2019-03" db="EMBL/GenBank/DDBJ databases">
        <title>Genomic Encyclopedia of Archaeal and Bacterial Type Strains, Phase II (KMG-II): from individual species to whole genera.</title>
        <authorList>
            <person name="Goeker M."/>
        </authorList>
    </citation>
    <scope>NUCLEOTIDE SEQUENCE [LARGE SCALE GENOMIC DNA]</scope>
    <source>
        <strain evidence="2 3">DSM 45499</strain>
    </source>
</reference>
<keyword evidence="1" id="KW-0472">Membrane</keyword>
<organism evidence="2 3">
    <name type="scientific">Actinophytocola oryzae</name>
    <dbReference type="NCBI Taxonomy" id="502181"/>
    <lineage>
        <taxon>Bacteria</taxon>
        <taxon>Bacillati</taxon>
        <taxon>Actinomycetota</taxon>
        <taxon>Actinomycetes</taxon>
        <taxon>Pseudonocardiales</taxon>
        <taxon>Pseudonocardiaceae</taxon>
    </lineage>
</organism>
<dbReference type="RefSeq" id="WP_133903210.1">
    <property type="nucleotide sequence ID" value="NZ_SOCP01000004.1"/>
</dbReference>
<feature type="transmembrane region" description="Helical" evidence="1">
    <location>
        <begin position="12"/>
        <end position="33"/>
    </location>
</feature>
<feature type="transmembrane region" description="Helical" evidence="1">
    <location>
        <begin position="104"/>
        <end position="127"/>
    </location>
</feature>
<gene>
    <name evidence="2" type="ORF">CLV71_104722</name>
</gene>
<dbReference type="Proteomes" id="UP000294927">
    <property type="component" value="Unassembled WGS sequence"/>
</dbReference>
<dbReference type="OrthoDB" id="3693539at2"/>
<dbReference type="EMBL" id="SOCP01000004">
    <property type="protein sequence ID" value="TDV54251.1"/>
    <property type="molecule type" value="Genomic_DNA"/>
</dbReference>
<sequence>MNTSTGPRAGLWRKVGPSVVISAVVPLVVYTWLRPHTGSDATALLVAAAVPTAFTLGKLAVRRRLDPIGLVAVCCFAVAALVFFATGGNTVVLKLHEAVVTGPLGLVCLASVAIGKPLHQVVLRLVARRSPGMDRPLDTPGSRRASNTITGIVGATLVLHALVLLALAVSLPTQTYLEVSRPIGLAVIAVGVGSLFWYRNHGQGALATTRRAGR</sequence>
<protein>
    <recommendedName>
        <fullName evidence="4">Intracellular septation protein A</fullName>
    </recommendedName>
</protein>
<feature type="transmembrane region" description="Helical" evidence="1">
    <location>
        <begin position="39"/>
        <end position="61"/>
    </location>
</feature>
<evidence type="ECO:0008006" key="4">
    <source>
        <dbReference type="Google" id="ProtNLM"/>
    </source>
</evidence>
<keyword evidence="1" id="KW-1133">Transmembrane helix</keyword>
<keyword evidence="3" id="KW-1185">Reference proteome</keyword>